<keyword evidence="3" id="KW-1185">Reference proteome</keyword>
<evidence type="ECO:0000256" key="1">
    <source>
        <dbReference type="SAM" id="SignalP"/>
    </source>
</evidence>
<feature type="chain" id="PRO_5017929234" evidence="1">
    <location>
        <begin position="19"/>
        <end position="259"/>
    </location>
</feature>
<dbReference type="OMA" id="NGYINCY"/>
<keyword evidence="1" id="KW-0732">Signal</keyword>
<gene>
    <name evidence="2" type="ORF">NLS_LOCUS8048</name>
</gene>
<sequence>MFHLVLTVIIYVSKQCCGQLGYGGNGYCSTCALQNSGSIVRGFGFGGSNYDLTSQSSYSLPTNNAFIMPTNSHGYGSNGYSVGTGYNSAQTSNGVNYGSPSTTGTAWNNGYSSIGNYGTGNGYINCYNNNCIPSTGYNTIPSIATGTGYSASGSNSLYNSYSSVPDMSYKIYSLLPTYSAYSNLESLPNTYTSNGNSGLETYSSPYTYGNYGSHDIRGSANSLNYLHSFPGYQRSWKVVAADDASVTRKSSPSSTSVPS</sequence>
<dbReference type="Proteomes" id="UP000277928">
    <property type="component" value="Unassembled WGS sequence"/>
</dbReference>
<evidence type="ECO:0000313" key="2">
    <source>
        <dbReference type="EMBL" id="VDK87236.1"/>
    </source>
</evidence>
<reference evidence="2 3" key="1">
    <citation type="submission" date="2018-08" db="EMBL/GenBank/DDBJ databases">
        <authorList>
            <person name="Laetsch R D."/>
            <person name="Stevens L."/>
            <person name="Kumar S."/>
            <person name="Blaxter L. M."/>
        </authorList>
    </citation>
    <scope>NUCLEOTIDE SEQUENCE [LARGE SCALE GENOMIC DNA]</scope>
</reference>
<dbReference type="AlphaFoldDB" id="A0A3P6TGG9"/>
<protein>
    <submittedName>
        <fullName evidence="2">Uncharacterized protein</fullName>
    </submittedName>
</protein>
<name>A0A3P6TGG9_LITSI</name>
<evidence type="ECO:0000313" key="3">
    <source>
        <dbReference type="Proteomes" id="UP000277928"/>
    </source>
</evidence>
<dbReference type="OrthoDB" id="5869982at2759"/>
<accession>A0A3P6TGG9</accession>
<dbReference type="EMBL" id="UYRX01000934">
    <property type="protein sequence ID" value="VDK87236.1"/>
    <property type="molecule type" value="Genomic_DNA"/>
</dbReference>
<proteinExistence type="predicted"/>
<feature type="signal peptide" evidence="1">
    <location>
        <begin position="1"/>
        <end position="18"/>
    </location>
</feature>
<organism evidence="2 3">
    <name type="scientific">Litomosoides sigmodontis</name>
    <name type="common">Filarial nematode worm</name>
    <dbReference type="NCBI Taxonomy" id="42156"/>
    <lineage>
        <taxon>Eukaryota</taxon>
        <taxon>Metazoa</taxon>
        <taxon>Ecdysozoa</taxon>
        <taxon>Nematoda</taxon>
        <taxon>Chromadorea</taxon>
        <taxon>Rhabditida</taxon>
        <taxon>Spirurina</taxon>
        <taxon>Spiruromorpha</taxon>
        <taxon>Filarioidea</taxon>
        <taxon>Onchocercidae</taxon>
        <taxon>Litomosoides</taxon>
    </lineage>
</organism>